<sequence length="45" mass="5491">MAIVNLEDPQHRREYLIKMPLQRYFLGGCLIQERMIFFESCERSE</sequence>
<keyword evidence="2" id="KW-1185">Reference proteome</keyword>
<comment type="caution">
    <text evidence="1">The sequence shown here is derived from an EMBL/GenBank/DDBJ whole genome shotgun (WGS) entry which is preliminary data.</text>
</comment>
<gene>
    <name evidence="1" type="ORF">QOZ95_001682</name>
</gene>
<evidence type="ECO:0000313" key="2">
    <source>
        <dbReference type="Proteomes" id="UP001242811"/>
    </source>
</evidence>
<organism evidence="1 2">
    <name type="scientific">Paenibacillus brasilensis</name>
    <dbReference type="NCBI Taxonomy" id="128574"/>
    <lineage>
        <taxon>Bacteria</taxon>
        <taxon>Bacillati</taxon>
        <taxon>Bacillota</taxon>
        <taxon>Bacilli</taxon>
        <taxon>Bacillales</taxon>
        <taxon>Paenibacillaceae</taxon>
        <taxon>Paenibacillus</taxon>
    </lineage>
</organism>
<dbReference type="Proteomes" id="UP001242811">
    <property type="component" value="Unassembled WGS sequence"/>
</dbReference>
<proteinExistence type="predicted"/>
<accession>A0ABU0KZL0</accession>
<protein>
    <submittedName>
        <fullName evidence="1">Uncharacterized protein</fullName>
    </submittedName>
</protein>
<name>A0ABU0KZL0_9BACL</name>
<dbReference type="EMBL" id="JAUSWA010000007">
    <property type="protein sequence ID" value="MDQ0493524.1"/>
    <property type="molecule type" value="Genomic_DNA"/>
</dbReference>
<evidence type="ECO:0000313" key="1">
    <source>
        <dbReference type="EMBL" id="MDQ0493524.1"/>
    </source>
</evidence>
<reference evidence="1 2" key="1">
    <citation type="submission" date="2023-07" db="EMBL/GenBank/DDBJ databases">
        <title>Genomic Encyclopedia of Type Strains, Phase IV (KMG-IV): sequencing the most valuable type-strain genomes for metagenomic binning, comparative biology and taxonomic classification.</title>
        <authorList>
            <person name="Goeker M."/>
        </authorList>
    </citation>
    <scope>NUCLEOTIDE SEQUENCE [LARGE SCALE GENOMIC DNA]</scope>
    <source>
        <strain evidence="1 2">DSM 14914</strain>
    </source>
</reference>